<accession>A0A7J3JS82</accession>
<feature type="transmembrane region" description="Helical" evidence="1">
    <location>
        <begin position="252"/>
        <end position="275"/>
    </location>
</feature>
<feature type="domain" description="Major facilitator superfamily (MFS) profile" evidence="2">
    <location>
        <begin position="209"/>
        <end position="400"/>
    </location>
</feature>
<feature type="transmembrane region" description="Helical" evidence="1">
    <location>
        <begin position="209"/>
        <end position="232"/>
    </location>
</feature>
<feature type="transmembrane region" description="Helical" evidence="1">
    <location>
        <begin position="73"/>
        <end position="93"/>
    </location>
</feature>
<dbReference type="Gene3D" id="1.20.1250.20">
    <property type="entry name" value="MFS general substrate transporter like domains"/>
    <property type="match status" value="2"/>
</dbReference>
<keyword evidence="1" id="KW-1133">Transmembrane helix</keyword>
<feature type="transmembrane region" description="Helical" evidence="1">
    <location>
        <begin position="165"/>
        <end position="188"/>
    </location>
</feature>
<dbReference type="PANTHER" id="PTHR11360:SF284">
    <property type="entry name" value="EG:103B4.3 PROTEIN-RELATED"/>
    <property type="match status" value="1"/>
</dbReference>
<feature type="transmembrane region" description="Helical" evidence="1">
    <location>
        <begin position="5"/>
        <end position="23"/>
    </location>
</feature>
<feature type="transmembrane region" description="Helical" evidence="1">
    <location>
        <begin position="134"/>
        <end position="153"/>
    </location>
</feature>
<evidence type="ECO:0000256" key="1">
    <source>
        <dbReference type="SAM" id="Phobius"/>
    </source>
</evidence>
<dbReference type="InterPro" id="IPR020846">
    <property type="entry name" value="MFS_dom"/>
</dbReference>
<comment type="caution">
    <text evidence="3">The sequence shown here is derived from an EMBL/GenBank/DDBJ whole genome shotgun (WGS) entry which is preliminary data.</text>
</comment>
<evidence type="ECO:0000313" key="3">
    <source>
        <dbReference type="EMBL" id="HGQ18932.1"/>
    </source>
</evidence>
<reference evidence="3" key="1">
    <citation type="journal article" date="2020" name="mSystems">
        <title>Genome- and Community-Level Interaction Insights into Carbon Utilization and Element Cycling Functions of Hydrothermarchaeota in Hydrothermal Sediment.</title>
        <authorList>
            <person name="Zhou Z."/>
            <person name="Liu Y."/>
            <person name="Xu W."/>
            <person name="Pan J."/>
            <person name="Luo Z.H."/>
            <person name="Li M."/>
        </authorList>
    </citation>
    <scope>NUCLEOTIDE SEQUENCE [LARGE SCALE GENOMIC DNA]</scope>
    <source>
        <strain evidence="3">SpSt-657</strain>
    </source>
</reference>
<feature type="transmembrane region" description="Helical" evidence="1">
    <location>
        <begin position="344"/>
        <end position="365"/>
    </location>
</feature>
<feature type="transmembrane region" description="Helical" evidence="1">
    <location>
        <begin position="99"/>
        <end position="122"/>
    </location>
</feature>
<feature type="transmembrane region" description="Helical" evidence="1">
    <location>
        <begin position="311"/>
        <end position="332"/>
    </location>
</feature>
<dbReference type="InterPro" id="IPR050327">
    <property type="entry name" value="Proton-linked_MCT"/>
</dbReference>
<organism evidence="3">
    <name type="scientific">Ignisphaera aggregans</name>
    <dbReference type="NCBI Taxonomy" id="334771"/>
    <lineage>
        <taxon>Archaea</taxon>
        <taxon>Thermoproteota</taxon>
        <taxon>Thermoprotei</taxon>
        <taxon>Desulfurococcales</taxon>
        <taxon>Desulfurococcaceae</taxon>
        <taxon>Ignisphaera</taxon>
    </lineage>
</organism>
<evidence type="ECO:0000259" key="2">
    <source>
        <dbReference type="PROSITE" id="PS50850"/>
    </source>
</evidence>
<dbReference type="GO" id="GO:0022857">
    <property type="term" value="F:transmembrane transporter activity"/>
    <property type="evidence" value="ECO:0007669"/>
    <property type="project" value="InterPro"/>
</dbReference>
<dbReference type="PROSITE" id="PS50850">
    <property type="entry name" value="MFS"/>
    <property type="match status" value="1"/>
</dbReference>
<keyword evidence="1" id="KW-0812">Transmembrane</keyword>
<protein>
    <recommendedName>
        <fullName evidence="2">Major facilitator superfamily (MFS) profile domain-containing protein</fullName>
    </recommendedName>
</protein>
<feature type="transmembrane region" description="Helical" evidence="1">
    <location>
        <begin position="287"/>
        <end position="305"/>
    </location>
</feature>
<feature type="transmembrane region" description="Helical" evidence="1">
    <location>
        <begin position="43"/>
        <end position="66"/>
    </location>
</feature>
<dbReference type="AlphaFoldDB" id="A0A7J3JS82"/>
<dbReference type="PANTHER" id="PTHR11360">
    <property type="entry name" value="MONOCARBOXYLATE TRANSPORTER"/>
    <property type="match status" value="1"/>
</dbReference>
<keyword evidence="1" id="KW-0472">Membrane</keyword>
<dbReference type="SUPFAM" id="SSF103473">
    <property type="entry name" value="MFS general substrate transporter"/>
    <property type="match status" value="1"/>
</dbReference>
<dbReference type="InterPro" id="IPR036259">
    <property type="entry name" value="MFS_trans_sf"/>
</dbReference>
<feature type="transmembrane region" description="Helical" evidence="1">
    <location>
        <begin position="377"/>
        <end position="397"/>
    </location>
</feature>
<name>A0A7J3JS82_9CREN</name>
<sequence>MYRRIWIYVAAGLATILVSGWRMNLSIFYPYLMNYYEIDSVTSIALFATISSGIAVFSSSFLGVLYDRRGSSIPLFIGASTQFFSALIIWFMRYHPWSVAMWLWYVSGAIVGLGFPALMVSINPTIIRMFPTRPGIALAMVQSSNYLALTLWSPIIPRMVSLTDVFTATVLLSIATVAMMLLCAKIYSSLSPIYRPQQGRQSRLVIPKLFILILIPIFFIVISSTLLLQFIAPMITEFCRNFGIDVEKAMQYYVPLVMSVSGILQSIGAFTWGFISKRIGVLRAFPLLYALQAVTAFLIVALSKFSLEAVIVAFWLRFFIFGGEPVIHMVLIPTLFGQENLGGLLGLQTSTVMASAILGPVIGGLTRDLTGTFTNTVLLSAVFSTIATAIALAITIVKRQ</sequence>
<proteinExistence type="predicted"/>
<dbReference type="Pfam" id="PF07690">
    <property type="entry name" value="MFS_1"/>
    <property type="match status" value="1"/>
</dbReference>
<dbReference type="EMBL" id="DTBZ01000153">
    <property type="protein sequence ID" value="HGQ18932.1"/>
    <property type="molecule type" value="Genomic_DNA"/>
</dbReference>
<gene>
    <name evidence="3" type="ORF">ENU30_08185</name>
</gene>
<dbReference type="InterPro" id="IPR011701">
    <property type="entry name" value="MFS"/>
</dbReference>